<organism evidence="13 14">
    <name type="scientific">Stentor coeruleus</name>
    <dbReference type="NCBI Taxonomy" id="5963"/>
    <lineage>
        <taxon>Eukaryota</taxon>
        <taxon>Sar</taxon>
        <taxon>Alveolata</taxon>
        <taxon>Ciliophora</taxon>
        <taxon>Postciliodesmatophora</taxon>
        <taxon>Heterotrichea</taxon>
        <taxon>Heterotrichida</taxon>
        <taxon>Stentoridae</taxon>
        <taxon>Stentor</taxon>
    </lineage>
</organism>
<evidence type="ECO:0000256" key="1">
    <source>
        <dbReference type="ARBA" id="ARBA00008867"/>
    </source>
</evidence>
<evidence type="ECO:0000256" key="7">
    <source>
        <dbReference type="ARBA" id="ARBA00022840"/>
    </source>
</evidence>
<dbReference type="PANTHER" id="PTHR24058:SF22">
    <property type="entry name" value="DUAL SPECIFICITY TYROSINE-PHOSPHORYLATION-REGULATED KINASE 4"/>
    <property type="match status" value="1"/>
</dbReference>
<evidence type="ECO:0000256" key="8">
    <source>
        <dbReference type="ARBA" id="ARBA00049003"/>
    </source>
</evidence>
<dbReference type="InterPro" id="IPR000719">
    <property type="entry name" value="Prot_kinase_dom"/>
</dbReference>
<dbReference type="SUPFAM" id="SSF56112">
    <property type="entry name" value="Protein kinase-like (PK-like)"/>
    <property type="match status" value="1"/>
</dbReference>
<evidence type="ECO:0000256" key="6">
    <source>
        <dbReference type="ARBA" id="ARBA00022777"/>
    </source>
</evidence>
<gene>
    <name evidence="13" type="ORF">SteCoe_5131</name>
</gene>
<comment type="catalytic activity">
    <reaction evidence="9">
        <text>L-threonyl-[protein] + ATP = O-phospho-L-threonyl-[protein] + ADP + H(+)</text>
        <dbReference type="Rhea" id="RHEA:46608"/>
        <dbReference type="Rhea" id="RHEA-COMP:11060"/>
        <dbReference type="Rhea" id="RHEA-COMP:11605"/>
        <dbReference type="ChEBI" id="CHEBI:15378"/>
        <dbReference type="ChEBI" id="CHEBI:30013"/>
        <dbReference type="ChEBI" id="CHEBI:30616"/>
        <dbReference type="ChEBI" id="CHEBI:61977"/>
        <dbReference type="ChEBI" id="CHEBI:456216"/>
        <dbReference type="EC" id="2.7.12.1"/>
    </reaction>
</comment>
<dbReference type="EMBL" id="MPUH01000067">
    <property type="protein sequence ID" value="OMJ92143.1"/>
    <property type="molecule type" value="Genomic_DNA"/>
</dbReference>
<comment type="catalytic activity">
    <reaction evidence="10">
        <text>L-tyrosyl-[protein] + ATP = O-phospho-L-tyrosyl-[protein] + ADP + H(+)</text>
        <dbReference type="Rhea" id="RHEA:10596"/>
        <dbReference type="Rhea" id="RHEA-COMP:10136"/>
        <dbReference type="Rhea" id="RHEA-COMP:20101"/>
        <dbReference type="ChEBI" id="CHEBI:15378"/>
        <dbReference type="ChEBI" id="CHEBI:30616"/>
        <dbReference type="ChEBI" id="CHEBI:46858"/>
        <dbReference type="ChEBI" id="CHEBI:61978"/>
        <dbReference type="ChEBI" id="CHEBI:456216"/>
        <dbReference type="EC" id="2.7.12.1"/>
    </reaction>
</comment>
<accession>A0A1R2CT47</accession>
<dbReference type="Gene3D" id="3.30.10.30">
    <property type="entry name" value="DYRK"/>
    <property type="match status" value="1"/>
</dbReference>
<dbReference type="InterPro" id="IPR008271">
    <property type="entry name" value="Ser/Thr_kinase_AS"/>
</dbReference>
<dbReference type="GO" id="GO:0005856">
    <property type="term" value="C:cytoskeleton"/>
    <property type="evidence" value="ECO:0007669"/>
    <property type="project" value="TreeGrafter"/>
</dbReference>
<proteinExistence type="inferred from homology"/>
<dbReference type="Gene3D" id="1.10.510.10">
    <property type="entry name" value="Transferase(Phosphotransferase) domain 1"/>
    <property type="match status" value="1"/>
</dbReference>
<dbReference type="EC" id="2.7.12.1" evidence="2"/>
<dbReference type="GO" id="GO:0004674">
    <property type="term" value="F:protein serine/threonine kinase activity"/>
    <property type="evidence" value="ECO:0007669"/>
    <property type="project" value="UniProtKB-KW"/>
</dbReference>
<comment type="caution">
    <text evidence="13">The sequence shown here is derived from an EMBL/GenBank/DDBJ whole genome shotgun (WGS) entry which is preliminary data.</text>
</comment>
<evidence type="ECO:0000313" key="14">
    <source>
        <dbReference type="Proteomes" id="UP000187209"/>
    </source>
</evidence>
<evidence type="ECO:0000259" key="12">
    <source>
        <dbReference type="PROSITE" id="PS50011"/>
    </source>
</evidence>
<dbReference type="InterPro" id="IPR011009">
    <property type="entry name" value="Kinase-like_dom_sf"/>
</dbReference>
<dbReference type="GO" id="GO:0005737">
    <property type="term" value="C:cytoplasm"/>
    <property type="evidence" value="ECO:0007669"/>
    <property type="project" value="TreeGrafter"/>
</dbReference>
<dbReference type="Proteomes" id="UP000187209">
    <property type="component" value="Unassembled WGS sequence"/>
</dbReference>
<dbReference type="Pfam" id="PF00069">
    <property type="entry name" value="Pkinase"/>
    <property type="match status" value="1"/>
</dbReference>
<dbReference type="InterPro" id="IPR017441">
    <property type="entry name" value="Protein_kinase_ATP_BS"/>
</dbReference>
<dbReference type="AlphaFoldDB" id="A0A1R2CT47"/>
<comment type="similarity">
    <text evidence="1">Belongs to the protein kinase superfamily. CMGC Ser/Thr protein kinase family. MNB/DYRK subfamily.</text>
</comment>
<feature type="domain" description="Protein kinase" evidence="12">
    <location>
        <begin position="190"/>
        <end position="486"/>
    </location>
</feature>
<evidence type="ECO:0000256" key="9">
    <source>
        <dbReference type="ARBA" id="ARBA00049308"/>
    </source>
</evidence>
<keyword evidence="4" id="KW-0808">Transferase</keyword>
<keyword evidence="7 11" id="KW-0067">ATP-binding</keyword>
<keyword evidence="5 11" id="KW-0547">Nucleotide-binding</keyword>
<evidence type="ECO:0000256" key="10">
    <source>
        <dbReference type="ARBA" id="ARBA00051680"/>
    </source>
</evidence>
<evidence type="ECO:0000313" key="13">
    <source>
        <dbReference type="EMBL" id="OMJ92143.1"/>
    </source>
</evidence>
<dbReference type="PROSITE" id="PS00108">
    <property type="entry name" value="PROTEIN_KINASE_ST"/>
    <property type="match status" value="1"/>
</dbReference>
<dbReference type="PROSITE" id="PS50011">
    <property type="entry name" value="PROTEIN_KINASE_DOM"/>
    <property type="match status" value="1"/>
</dbReference>
<evidence type="ECO:0000256" key="5">
    <source>
        <dbReference type="ARBA" id="ARBA00022741"/>
    </source>
</evidence>
<dbReference type="InterPro" id="IPR050494">
    <property type="entry name" value="Ser_Thr_dual-spec_kinase"/>
</dbReference>
<evidence type="ECO:0000256" key="11">
    <source>
        <dbReference type="PROSITE-ProRule" id="PRU10141"/>
    </source>
</evidence>
<dbReference type="GO" id="GO:0005524">
    <property type="term" value="F:ATP binding"/>
    <property type="evidence" value="ECO:0007669"/>
    <property type="project" value="UniProtKB-UniRule"/>
</dbReference>
<evidence type="ECO:0000256" key="2">
    <source>
        <dbReference type="ARBA" id="ARBA00013203"/>
    </source>
</evidence>
<evidence type="ECO:0000256" key="4">
    <source>
        <dbReference type="ARBA" id="ARBA00022679"/>
    </source>
</evidence>
<dbReference type="SMART" id="SM00220">
    <property type="entry name" value="S_TKc"/>
    <property type="match status" value="1"/>
</dbReference>
<dbReference type="PANTHER" id="PTHR24058">
    <property type="entry name" value="DUAL SPECIFICITY PROTEIN KINASE"/>
    <property type="match status" value="1"/>
</dbReference>
<keyword evidence="14" id="KW-1185">Reference proteome</keyword>
<name>A0A1R2CT47_9CILI</name>
<dbReference type="GO" id="GO:0004712">
    <property type="term" value="F:protein serine/threonine/tyrosine kinase activity"/>
    <property type="evidence" value="ECO:0007669"/>
    <property type="project" value="UniProtKB-EC"/>
</dbReference>
<comment type="catalytic activity">
    <reaction evidence="8">
        <text>L-seryl-[protein] + ATP = O-phospho-L-seryl-[protein] + ADP + H(+)</text>
        <dbReference type="Rhea" id="RHEA:17989"/>
        <dbReference type="Rhea" id="RHEA-COMP:9863"/>
        <dbReference type="Rhea" id="RHEA-COMP:11604"/>
        <dbReference type="ChEBI" id="CHEBI:15378"/>
        <dbReference type="ChEBI" id="CHEBI:29999"/>
        <dbReference type="ChEBI" id="CHEBI:30616"/>
        <dbReference type="ChEBI" id="CHEBI:83421"/>
        <dbReference type="ChEBI" id="CHEBI:456216"/>
        <dbReference type="EC" id="2.7.12.1"/>
    </reaction>
</comment>
<feature type="binding site" evidence="11">
    <location>
        <position position="219"/>
    </location>
    <ligand>
        <name>ATP</name>
        <dbReference type="ChEBI" id="CHEBI:30616"/>
    </ligand>
</feature>
<dbReference type="Gene3D" id="3.30.200.20">
    <property type="entry name" value="Phosphorylase Kinase, domain 1"/>
    <property type="match status" value="1"/>
</dbReference>
<protein>
    <recommendedName>
        <fullName evidence="2">dual-specificity kinase</fullName>
        <ecNumber evidence="2">2.7.12.1</ecNumber>
    </recommendedName>
</protein>
<keyword evidence="6" id="KW-0418">Kinase</keyword>
<dbReference type="InterPro" id="IPR042521">
    <property type="entry name" value="DYRK"/>
</dbReference>
<sequence>MFSKRNLSLKEFEIEESSSEAKLNTFSNCDTLAQKIPKLPESKFFPSNGRTINLPSNPSKAFQTLSANTSTAIINNSSSIIQPNLSLQQVISKDHLINFSQFSQTINQNEQIYKWTDLELPTTPVIVLSKFPINLTSYEQSEILKYPQIWFIGLDCKKPEPSRIINDNYGFDDESGDYKAQPHDHIAYRYEIHESLGRGSFGQVYRVFDFKHKTFCALKIIKNKRRFTQQAMVEVDILKHLRKKDEHNISNIVHIQSSFNFRNHICICFEMLSMNLYHFLKFNRFQGLSLNLIKRFALQILQALVLLQQNKIIHCDLKPENILLKQSNRSAIKVIDFGSSCFSDKKIYTYIQSRFYRAPEVILGMPYTTAIDMWSFGCILVELYTGFPIFPGENETQQLMCIMEYLGVPPYEYLHKATRRKTFFDSEFRPRVATDSKGKMRKPGTKRIGDLLNTAEESFVRLVECCFVWEPNFRITPQQGLISEWITDTSKLPSKVHGVSESKTCKNSQKKKILFD</sequence>
<reference evidence="13 14" key="1">
    <citation type="submission" date="2016-11" db="EMBL/GenBank/DDBJ databases">
        <title>The macronuclear genome of Stentor coeruleus: a giant cell with tiny introns.</title>
        <authorList>
            <person name="Slabodnick M."/>
            <person name="Ruby J.G."/>
            <person name="Reiff S.B."/>
            <person name="Swart E.C."/>
            <person name="Gosai S."/>
            <person name="Prabakaran S."/>
            <person name="Witkowska E."/>
            <person name="Larue G.E."/>
            <person name="Fisher S."/>
            <person name="Freeman R.M."/>
            <person name="Gunawardena J."/>
            <person name="Chu W."/>
            <person name="Stover N.A."/>
            <person name="Gregory B.D."/>
            <person name="Nowacki M."/>
            <person name="Derisi J."/>
            <person name="Roy S.W."/>
            <person name="Marshall W.F."/>
            <person name="Sood P."/>
        </authorList>
    </citation>
    <scope>NUCLEOTIDE SEQUENCE [LARGE SCALE GENOMIC DNA]</scope>
    <source>
        <strain evidence="13">WM001</strain>
    </source>
</reference>
<keyword evidence="3" id="KW-0723">Serine/threonine-protein kinase</keyword>
<evidence type="ECO:0000256" key="3">
    <source>
        <dbReference type="ARBA" id="ARBA00022527"/>
    </source>
</evidence>
<dbReference type="PROSITE" id="PS00107">
    <property type="entry name" value="PROTEIN_KINASE_ATP"/>
    <property type="match status" value="1"/>
</dbReference>
<dbReference type="OrthoDB" id="9332038at2759"/>
<dbReference type="CDD" id="cd14210">
    <property type="entry name" value="PKc_DYRK"/>
    <property type="match status" value="1"/>
</dbReference>